<accession>A0A1G7I5E6</accession>
<keyword evidence="8" id="KW-1185">Reference proteome</keyword>
<dbReference type="InterPro" id="IPR005494">
    <property type="entry name" value="GSPS_pre-ATP-grasp-like_dom"/>
</dbReference>
<keyword evidence="3" id="KW-0547">Nucleotide-binding</keyword>
<evidence type="ECO:0000313" key="8">
    <source>
        <dbReference type="Proteomes" id="UP000182114"/>
    </source>
</evidence>
<dbReference type="AlphaFoldDB" id="A0A1G7I5E6"/>
<dbReference type="Pfam" id="PF03738">
    <property type="entry name" value="GSP_synth"/>
    <property type="match status" value="1"/>
</dbReference>
<dbReference type="eggNOG" id="COG0754">
    <property type="taxonomic scope" value="Bacteria"/>
</dbReference>
<dbReference type="SUPFAM" id="SSF56059">
    <property type="entry name" value="Glutathione synthetase ATP-binding domain-like"/>
    <property type="match status" value="1"/>
</dbReference>
<dbReference type="GO" id="GO:0046872">
    <property type="term" value="F:metal ion binding"/>
    <property type="evidence" value="ECO:0007669"/>
    <property type="project" value="UniProtKB-KW"/>
</dbReference>
<keyword evidence="2" id="KW-0479">Metal-binding</keyword>
<evidence type="ECO:0000259" key="6">
    <source>
        <dbReference type="Pfam" id="PF03738"/>
    </source>
</evidence>
<keyword evidence="5" id="KW-0460">Magnesium</keyword>
<dbReference type="Gene3D" id="3.30.1490.330">
    <property type="match status" value="1"/>
</dbReference>
<dbReference type="Proteomes" id="UP000182114">
    <property type="component" value="Unassembled WGS sequence"/>
</dbReference>
<evidence type="ECO:0000256" key="5">
    <source>
        <dbReference type="ARBA" id="ARBA00022842"/>
    </source>
</evidence>
<keyword evidence="4" id="KW-0067">ATP-binding</keyword>
<dbReference type="GO" id="GO:0005524">
    <property type="term" value="F:ATP binding"/>
    <property type="evidence" value="ECO:0007669"/>
    <property type="project" value="UniProtKB-KW"/>
</dbReference>
<evidence type="ECO:0000256" key="2">
    <source>
        <dbReference type="ARBA" id="ARBA00022723"/>
    </source>
</evidence>
<name>A0A1G7I5E6_9FLAO</name>
<gene>
    <name evidence="7" type="ORF">SAMN04487992_10761</name>
</gene>
<evidence type="ECO:0000256" key="1">
    <source>
        <dbReference type="ARBA" id="ARBA00022598"/>
    </source>
</evidence>
<proteinExistence type="predicted"/>
<dbReference type="SUPFAM" id="SSF52440">
    <property type="entry name" value="PreATP-grasp domain"/>
    <property type="match status" value="1"/>
</dbReference>
<dbReference type="GO" id="GO:0016874">
    <property type="term" value="F:ligase activity"/>
    <property type="evidence" value="ECO:0007669"/>
    <property type="project" value="UniProtKB-KW"/>
</dbReference>
<protein>
    <submittedName>
        <fullName evidence="7">Glutathionylspermidine synthase preATP-grasp</fullName>
    </submittedName>
</protein>
<reference evidence="8" key="1">
    <citation type="submission" date="2016-10" db="EMBL/GenBank/DDBJ databases">
        <authorList>
            <person name="Varghese N."/>
            <person name="Submissions S."/>
        </authorList>
    </citation>
    <scope>NUCLEOTIDE SEQUENCE [LARGE SCALE GENOMIC DNA]</scope>
    <source>
        <strain evidence="8">DSM 24729</strain>
    </source>
</reference>
<feature type="domain" description="Glutathionylspermidine synthase pre-ATP-grasp-like" evidence="6">
    <location>
        <begin position="33"/>
        <end position="389"/>
    </location>
</feature>
<dbReference type="RefSeq" id="WP_175444436.1">
    <property type="nucleotide sequence ID" value="NZ_FNBD01000007.1"/>
</dbReference>
<dbReference type="InterPro" id="IPR016185">
    <property type="entry name" value="PreATP-grasp_dom_sf"/>
</dbReference>
<organism evidence="7 8">
    <name type="scientific">Cellulophaga baltica</name>
    <dbReference type="NCBI Taxonomy" id="76594"/>
    <lineage>
        <taxon>Bacteria</taxon>
        <taxon>Pseudomonadati</taxon>
        <taxon>Bacteroidota</taxon>
        <taxon>Flavobacteriia</taxon>
        <taxon>Flavobacteriales</taxon>
        <taxon>Flavobacteriaceae</taxon>
        <taxon>Cellulophaga</taxon>
    </lineage>
</organism>
<dbReference type="EMBL" id="FNBD01000007">
    <property type="protein sequence ID" value="SDF07961.1"/>
    <property type="molecule type" value="Genomic_DNA"/>
</dbReference>
<evidence type="ECO:0000256" key="4">
    <source>
        <dbReference type="ARBA" id="ARBA00022840"/>
    </source>
</evidence>
<evidence type="ECO:0000313" key="7">
    <source>
        <dbReference type="EMBL" id="SDF07961.1"/>
    </source>
</evidence>
<evidence type="ECO:0000256" key="3">
    <source>
        <dbReference type="ARBA" id="ARBA00022741"/>
    </source>
</evidence>
<keyword evidence="1" id="KW-0436">Ligase</keyword>
<sequence length="390" mass="45949">MENRLDRLEDSRFKEIKRLKKKDVSHHLLWYLKQDYFSEELLGLHNFEIENFKKLSAGAYALYEKATEKILRENQLGLLDIPDFFHDCINHSWKNRTKHPFLYGRFDINGGIKQRDSSVIEFNADTCSTLPETIHWQSLQNKELKGNNTMQFNNLAADIAQTLRHLKTTIDHPNPFILGSSFGYEEDVLNVNSILDIAHEEGYKTFYTNLEEVTFSQENGILYEINGEYQIVDVWFKMIPWDWMFNEEPQLAKDLSGIIQKDLCTVLNPPYTAIWQNKKFMAYITEHFPNHYIAQTLTKTPYYNDYVTKPVYGRLGENIEIKGTLNTQSKGDYENQDVVYQKYYPLERDLENYYYQAGVFFTNQPSALNLRSEENAIISDDCEFMSHYII</sequence>